<dbReference type="Proteomes" id="UP000239326">
    <property type="component" value="Chromosome"/>
</dbReference>
<dbReference type="AlphaFoldDB" id="A0A2S0N1Q5"/>
<dbReference type="GO" id="GO:0003677">
    <property type="term" value="F:DNA binding"/>
    <property type="evidence" value="ECO:0007669"/>
    <property type="project" value="TreeGrafter"/>
</dbReference>
<dbReference type="PANTHER" id="PTHR39168">
    <property type="entry name" value="TRANSCRIPTIONAL REGULATOR-RELATED"/>
    <property type="match status" value="1"/>
</dbReference>
<sequence>MNTNRIAHVAALVGEPARTAMLLALMDGRALTARELADAARIAPATASRHLALLVEAALLQVQPQGRHRYHRLASAEVAQMLEGLMQLAAPQATRRVATGPADAALRTARSCYDHLAGRLGVAIASHLLDCGAVHLDVDGAAAHVTPELDATLRPLGIAADTLTGQGGRRPACRPCLDWSERRMHLAGRLGLLICRHALDSGWLLRGAGTRALAISPKGAVAMRDWLGLERWREVAGD</sequence>
<dbReference type="Pfam" id="PF12840">
    <property type="entry name" value="HTH_20"/>
    <property type="match status" value="1"/>
</dbReference>
<dbReference type="Gene3D" id="1.10.10.10">
    <property type="entry name" value="Winged helix-like DNA-binding domain superfamily/Winged helix DNA-binding domain"/>
    <property type="match status" value="1"/>
</dbReference>
<organism evidence="2 3">
    <name type="scientific">Simplicispira suum</name>
    <dbReference type="NCBI Taxonomy" id="2109915"/>
    <lineage>
        <taxon>Bacteria</taxon>
        <taxon>Pseudomonadati</taxon>
        <taxon>Pseudomonadota</taxon>
        <taxon>Betaproteobacteria</taxon>
        <taxon>Burkholderiales</taxon>
        <taxon>Comamonadaceae</taxon>
        <taxon>Simplicispira</taxon>
    </lineage>
</organism>
<evidence type="ECO:0000259" key="1">
    <source>
        <dbReference type="PROSITE" id="PS50987"/>
    </source>
</evidence>
<evidence type="ECO:0000313" key="2">
    <source>
        <dbReference type="EMBL" id="AVO42084.1"/>
    </source>
</evidence>
<dbReference type="GO" id="GO:0010288">
    <property type="term" value="P:response to lead ion"/>
    <property type="evidence" value="ECO:0007669"/>
    <property type="project" value="TreeGrafter"/>
</dbReference>
<dbReference type="InterPro" id="IPR036388">
    <property type="entry name" value="WH-like_DNA-bd_sf"/>
</dbReference>
<dbReference type="GO" id="GO:0097063">
    <property type="term" value="F:cadmium ion sensor activity"/>
    <property type="evidence" value="ECO:0007669"/>
    <property type="project" value="TreeGrafter"/>
</dbReference>
<dbReference type="InterPro" id="IPR001845">
    <property type="entry name" value="HTH_ArsR_DNA-bd_dom"/>
</dbReference>
<protein>
    <submittedName>
        <fullName evidence="2">Transcriptional regulator</fullName>
    </submittedName>
</protein>
<dbReference type="GO" id="GO:0003700">
    <property type="term" value="F:DNA-binding transcription factor activity"/>
    <property type="evidence" value="ECO:0007669"/>
    <property type="project" value="InterPro"/>
</dbReference>
<dbReference type="GO" id="GO:0032791">
    <property type="term" value="F:lead ion binding"/>
    <property type="evidence" value="ECO:0007669"/>
    <property type="project" value="TreeGrafter"/>
</dbReference>
<dbReference type="SMART" id="SM00418">
    <property type="entry name" value="HTH_ARSR"/>
    <property type="match status" value="1"/>
</dbReference>
<proteinExistence type="predicted"/>
<dbReference type="PROSITE" id="PS50987">
    <property type="entry name" value="HTH_ARSR_2"/>
    <property type="match status" value="1"/>
</dbReference>
<dbReference type="KEGG" id="simp:C6571_13020"/>
<dbReference type="RefSeq" id="WP_106447061.1">
    <property type="nucleotide sequence ID" value="NZ_CP027669.1"/>
</dbReference>
<dbReference type="SUPFAM" id="SSF46785">
    <property type="entry name" value="Winged helix' DNA-binding domain"/>
    <property type="match status" value="1"/>
</dbReference>
<dbReference type="InterPro" id="IPR011991">
    <property type="entry name" value="ArsR-like_HTH"/>
</dbReference>
<dbReference type="InterPro" id="IPR052543">
    <property type="entry name" value="HTH_Metal-responsive_Reg"/>
</dbReference>
<reference evidence="2 3" key="1">
    <citation type="submission" date="2018-03" db="EMBL/GenBank/DDBJ databases">
        <title>Genome sequencing of Simplicispira sp.</title>
        <authorList>
            <person name="Kim S.-J."/>
            <person name="Heo J."/>
            <person name="Kwon S.-W."/>
        </authorList>
    </citation>
    <scope>NUCLEOTIDE SEQUENCE [LARGE SCALE GENOMIC DNA]</scope>
    <source>
        <strain evidence="2 3">SC1-8</strain>
    </source>
</reference>
<dbReference type="PANTHER" id="PTHR39168:SF1">
    <property type="entry name" value="TRANSCRIPTIONAL REGULATORY PROTEIN"/>
    <property type="match status" value="1"/>
</dbReference>
<name>A0A2S0N1Q5_9BURK</name>
<dbReference type="GO" id="GO:0046686">
    <property type="term" value="P:response to cadmium ion"/>
    <property type="evidence" value="ECO:0007669"/>
    <property type="project" value="TreeGrafter"/>
</dbReference>
<feature type="domain" description="HTH arsR-type" evidence="1">
    <location>
        <begin position="1"/>
        <end position="93"/>
    </location>
</feature>
<accession>A0A2S0N1Q5</accession>
<dbReference type="OrthoDB" id="9797716at2"/>
<dbReference type="CDD" id="cd00090">
    <property type="entry name" value="HTH_ARSR"/>
    <property type="match status" value="1"/>
</dbReference>
<dbReference type="EMBL" id="CP027669">
    <property type="protein sequence ID" value="AVO42084.1"/>
    <property type="molecule type" value="Genomic_DNA"/>
</dbReference>
<gene>
    <name evidence="2" type="ORF">C6571_13020</name>
</gene>
<keyword evidence="3" id="KW-1185">Reference proteome</keyword>
<dbReference type="InterPro" id="IPR036390">
    <property type="entry name" value="WH_DNA-bd_sf"/>
</dbReference>
<evidence type="ECO:0000313" key="3">
    <source>
        <dbReference type="Proteomes" id="UP000239326"/>
    </source>
</evidence>